<evidence type="ECO:0000256" key="3">
    <source>
        <dbReference type="ARBA" id="ARBA00022692"/>
    </source>
</evidence>
<dbReference type="STRING" id="6290.A0A158QN76"/>
<proteinExistence type="inferred from homology"/>
<feature type="transmembrane region" description="Helical" evidence="7">
    <location>
        <begin position="54"/>
        <end position="73"/>
    </location>
</feature>
<evidence type="ECO:0000313" key="10">
    <source>
        <dbReference type="Proteomes" id="UP000268014"/>
    </source>
</evidence>
<dbReference type="InterPro" id="IPR027469">
    <property type="entry name" value="Cation_efflux_TMD_sf"/>
</dbReference>
<organism evidence="11">
    <name type="scientific">Haemonchus placei</name>
    <name type="common">Barber's pole worm</name>
    <dbReference type="NCBI Taxonomy" id="6290"/>
    <lineage>
        <taxon>Eukaryota</taxon>
        <taxon>Metazoa</taxon>
        <taxon>Ecdysozoa</taxon>
        <taxon>Nematoda</taxon>
        <taxon>Chromadorea</taxon>
        <taxon>Rhabditida</taxon>
        <taxon>Rhabditina</taxon>
        <taxon>Rhabditomorpha</taxon>
        <taxon>Strongyloidea</taxon>
        <taxon>Trichostrongylidae</taxon>
        <taxon>Haemonchus</taxon>
    </lineage>
</organism>
<feature type="transmembrane region" description="Helical" evidence="7">
    <location>
        <begin position="85"/>
        <end position="103"/>
    </location>
</feature>
<protein>
    <submittedName>
        <fullName evidence="11">Zinc transporter</fullName>
    </submittedName>
</protein>
<reference evidence="9 10" key="2">
    <citation type="submission" date="2018-11" db="EMBL/GenBank/DDBJ databases">
        <authorList>
            <consortium name="Pathogen Informatics"/>
        </authorList>
    </citation>
    <scope>NUCLEOTIDE SEQUENCE [LARGE SCALE GENOMIC DNA]</scope>
    <source>
        <strain evidence="9 10">MHpl1</strain>
    </source>
</reference>
<keyword evidence="3 7" id="KW-0812">Transmembrane</keyword>
<dbReference type="PANTHER" id="PTHR45820">
    <property type="entry name" value="FI23527P1"/>
    <property type="match status" value="1"/>
</dbReference>
<accession>A0A158QN76</accession>
<dbReference type="AlphaFoldDB" id="A0A158QN76"/>
<comment type="similarity">
    <text evidence="2">Belongs to the cation diffusion facilitator (CDF) transporter (TC 2.A.4) family. SLC30A subfamily.</text>
</comment>
<evidence type="ECO:0000256" key="2">
    <source>
        <dbReference type="ARBA" id="ARBA00008873"/>
    </source>
</evidence>
<keyword evidence="5 7" id="KW-1133">Transmembrane helix</keyword>
<dbReference type="SUPFAM" id="SSF161111">
    <property type="entry name" value="Cation efflux protein transmembrane domain-like"/>
    <property type="match status" value="1"/>
</dbReference>
<dbReference type="GO" id="GO:0010312">
    <property type="term" value="P:detoxification of zinc ion"/>
    <property type="evidence" value="ECO:0007669"/>
    <property type="project" value="TreeGrafter"/>
</dbReference>
<feature type="transmembrane region" description="Helical" evidence="7">
    <location>
        <begin position="151"/>
        <end position="175"/>
    </location>
</feature>
<dbReference type="Proteomes" id="UP000268014">
    <property type="component" value="Unassembled WGS sequence"/>
</dbReference>
<dbReference type="NCBIfam" id="TIGR01297">
    <property type="entry name" value="CDF"/>
    <property type="match status" value="1"/>
</dbReference>
<feature type="transmembrane region" description="Helical" evidence="7">
    <location>
        <begin position="115"/>
        <end position="139"/>
    </location>
</feature>
<comment type="subcellular location">
    <subcellularLocation>
        <location evidence="1">Membrane</location>
        <topology evidence="1">Multi-pass membrane protein</topology>
    </subcellularLocation>
</comment>
<evidence type="ECO:0000256" key="5">
    <source>
        <dbReference type="ARBA" id="ARBA00022989"/>
    </source>
</evidence>
<dbReference type="OrthoDB" id="29444at2759"/>
<evidence type="ECO:0000256" key="7">
    <source>
        <dbReference type="SAM" id="Phobius"/>
    </source>
</evidence>
<dbReference type="GO" id="GO:0006882">
    <property type="term" value="P:intracellular zinc ion homeostasis"/>
    <property type="evidence" value="ECO:0007669"/>
    <property type="project" value="TreeGrafter"/>
</dbReference>
<dbReference type="InterPro" id="IPR058533">
    <property type="entry name" value="Cation_efflux_TM"/>
</dbReference>
<evidence type="ECO:0000256" key="6">
    <source>
        <dbReference type="ARBA" id="ARBA00023136"/>
    </source>
</evidence>
<feature type="domain" description="Cation efflux protein transmembrane" evidence="8">
    <location>
        <begin position="54"/>
        <end position="178"/>
    </location>
</feature>
<gene>
    <name evidence="9" type="ORF">HPLM_LOCUS9897</name>
</gene>
<keyword evidence="4" id="KW-0862">Zinc</keyword>
<dbReference type="Pfam" id="PF01545">
    <property type="entry name" value="Cation_efflux"/>
    <property type="match status" value="1"/>
</dbReference>
<dbReference type="EMBL" id="UZAF01017166">
    <property type="protein sequence ID" value="VDO38644.1"/>
    <property type="molecule type" value="Genomic_DNA"/>
</dbReference>
<keyword evidence="10" id="KW-1185">Reference proteome</keyword>
<feature type="transmembrane region" description="Helical" evidence="7">
    <location>
        <begin position="25"/>
        <end position="47"/>
    </location>
</feature>
<dbReference type="InterPro" id="IPR002524">
    <property type="entry name" value="Cation_efflux"/>
</dbReference>
<dbReference type="GO" id="GO:0005385">
    <property type="term" value="F:zinc ion transmembrane transporter activity"/>
    <property type="evidence" value="ECO:0007669"/>
    <property type="project" value="TreeGrafter"/>
</dbReference>
<keyword evidence="6 7" id="KW-0472">Membrane</keyword>
<sequence>MCLYNDQWPANNVVLRLIQRAKMLLSTYLLLFLSIVLEFPCFLLHHFSKNSKKVLVMITITFLFFFVELVVGFMNRSIALLADSYHMLSDVMALVIAFVCLRISRRKSKRNGFGWVRAEVLGALVNGVFLLAMCFAISLESIGRLIHSRRISHPLQVLVVGCIGLFINMIGIGMFHGGHGHSHGGGGHGHSHGEVCDSINILGGGF</sequence>
<dbReference type="Gene3D" id="1.20.1510.10">
    <property type="entry name" value="Cation efflux protein transmembrane domain"/>
    <property type="match status" value="1"/>
</dbReference>
<dbReference type="PANTHER" id="PTHR45820:SF4">
    <property type="entry name" value="ZINC TRANSPORTER 63C, ISOFORM F"/>
    <property type="match status" value="1"/>
</dbReference>
<evidence type="ECO:0000259" key="8">
    <source>
        <dbReference type="Pfam" id="PF01545"/>
    </source>
</evidence>
<evidence type="ECO:0000256" key="1">
    <source>
        <dbReference type="ARBA" id="ARBA00004141"/>
    </source>
</evidence>
<dbReference type="GO" id="GO:0016020">
    <property type="term" value="C:membrane"/>
    <property type="evidence" value="ECO:0007669"/>
    <property type="project" value="UniProtKB-SubCell"/>
</dbReference>
<reference evidence="11" key="1">
    <citation type="submission" date="2016-04" db="UniProtKB">
        <authorList>
            <consortium name="WormBaseParasite"/>
        </authorList>
    </citation>
    <scope>IDENTIFICATION</scope>
</reference>
<evidence type="ECO:0000313" key="9">
    <source>
        <dbReference type="EMBL" id="VDO38644.1"/>
    </source>
</evidence>
<evidence type="ECO:0000256" key="4">
    <source>
        <dbReference type="ARBA" id="ARBA00022833"/>
    </source>
</evidence>
<dbReference type="OMA" id="KWIRNII"/>
<evidence type="ECO:0000313" key="11">
    <source>
        <dbReference type="WBParaSite" id="HPLM_0000990501-mRNA-1"/>
    </source>
</evidence>
<name>A0A158QN76_HAEPC</name>
<dbReference type="WBParaSite" id="HPLM_0000990501-mRNA-1">
    <property type="protein sequence ID" value="HPLM_0000990501-mRNA-1"/>
    <property type="gene ID" value="HPLM_0000990501"/>
</dbReference>